<evidence type="ECO:0000256" key="1">
    <source>
        <dbReference type="SAM" id="MobiDB-lite"/>
    </source>
</evidence>
<feature type="region of interest" description="Disordered" evidence="1">
    <location>
        <begin position="173"/>
        <end position="273"/>
    </location>
</feature>
<evidence type="ECO:0000313" key="3">
    <source>
        <dbReference type="EMBL" id="MBP0461932.1"/>
    </source>
</evidence>
<feature type="compositionally biased region" description="Polar residues" evidence="1">
    <location>
        <begin position="74"/>
        <end position="90"/>
    </location>
</feature>
<feature type="non-terminal residue" evidence="3">
    <location>
        <position position="1"/>
    </location>
</feature>
<organism evidence="3 4">
    <name type="scientific">Streptomyces montanisoli</name>
    <dbReference type="NCBI Taxonomy" id="2798581"/>
    <lineage>
        <taxon>Bacteria</taxon>
        <taxon>Bacillati</taxon>
        <taxon>Actinomycetota</taxon>
        <taxon>Actinomycetes</taxon>
        <taxon>Kitasatosporales</taxon>
        <taxon>Streptomycetaceae</taxon>
        <taxon>Streptomyces</taxon>
    </lineage>
</organism>
<name>A0A940RY52_9ACTN</name>
<protein>
    <submittedName>
        <fullName evidence="3">Peptidoglycan-binding protein</fullName>
    </submittedName>
</protein>
<reference evidence="3" key="1">
    <citation type="submission" date="2021-03" db="EMBL/GenBank/DDBJ databases">
        <title>Whole genome sequence of Streptomyces bomunensis MMS17-BM035.</title>
        <authorList>
            <person name="Lee J.H."/>
        </authorList>
    </citation>
    <scope>NUCLEOTIDE SEQUENCE</scope>
    <source>
        <strain evidence="3">MMS17-BM035</strain>
    </source>
</reference>
<dbReference type="EMBL" id="JAGIQL010000255">
    <property type="protein sequence ID" value="MBP0461932.1"/>
    <property type="molecule type" value="Genomic_DNA"/>
</dbReference>
<dbReference type="AlphaFoldDB" id="A0A940RY52"/>
<feature type="region of interest" description="Disordered" evidence="1">
    <location>
        <begin position="54"/>
        <end position="115"/>
    </location>
</feature>
<accession>A0A940RY52</accession>
<dbReference type="RefSeq" id="WP_209345641.1">
    <property type="nucleotide sequence ID" value="NZ_JAGIQL010000255.1"/>
</dbReference>
<gene>
    <name evidence="3" type="ORF">JFN87_31420</name>
</gene>
<evidence type="ECO:0000259" key="2">
    <source>
        <dbReference type="Pfam" id="PF01471"/>
    </source>
</evidence>
<dbReference type="Gene3D" id="1.10.101.10">
    <property type="entry name" value="PGBD-like superfamily/PGBD"/>
    <property type="match status" value="1"/>
</dbReference>
<dbReference type="InterPro" id="IPR002477">
    <property type="entry name" value="Peptidoglycan-bd-like"/>
</dbReference>
<evidence type="ECO:0000313" key="4">
    <source>
        <dbReference type="Proteomes" id="UP000670475"/>
    </source>
</evidence>
<dbReference type="SUPFAM" id="SSF47090">
    <property type="entry name" value="PGBD-like"/>
    <property type="match status" value="1"/>
</dbReference>
<keyword evidence="4" id="KW-1185">Reference proteome</keyword>
<dbReference type="InterPro" id="IPR036365">
    <property type="entry name" value="PGBD-like_sf"/>
</dbReference>
<feature type="domain" description="Peptidoglycan binding-like" evidence="2">
    <location>
        <begin position="129"/>
        <end position="187"/>
    </location>
</feature>
<dbReference type="Pfam" id="PF01471">
    <property type="entry name" value="PG_binding_1"/>
    <property type="match status" value="1"/>
</dbReference>
<dbReference type="Proteomes" id="UP000670475">
    <property type="component" value="Unassembled WGS sequence"/>
</dbReference>
<feature type="compositionally biased region" description="Gly residues" evidence="1">
    <location>
        <begin position="263"/>
        <end position="273"/>
    </location>
</feature>
<feature type="compositionally biased region" description="Low complexity" evidence="1">
    <location>
        <begin position="205"/>
        <end position="218"/>
    </location>
</feature>
<feature type="compositionally biased region" description="Low complexity" evidence="1">
    <location>
        <begin position="94"/>
        <end position="115"/>
    </location>
</feature>
<proteinExistence type="predicted"/>
<feature type="compositionally biased region" description="Low complexity" evidence="1">
    <location>
        <begin position="57"/>
        <end position="71"/>
    </location>
</feature>
<sequence>PHAPDRADAGRGARRPMKAVALGVTAAAVLGTAAFASGMFSGGGSGEALADATHAGLPDTTLPDAATAAPAQPSGHSALSGTSSRTSATAKNIAAGHSASSSAQHGADSAAGGRTARTDAGNSLAYGDSGSRVAALQRRLAEMYLYHGAQDGEYGRSVAASVRIYQMYRHVKGDQPGVYGPNTRRALESEQTPRQGTQDAGGTGTQQTQRTQQTQQTQHSWRHSRSRQETRQQSRQESGTHLSDDRYGAQSPYGTYAGSTGDHFGGYGGSHYR</sequence>
<comment type="caution">
    <text evidence="3">The sequence shown here is derived from an EMBL/GenBank/DDBJ whole genome shotgun (WGS) entry which is preliminary data.</text>
</comment>
<dbReference type="InterPro" id="IPR036366">
    <property type="entry name" value="PGBDSf"/>
</dbReference>